<dbReference type="RefSeq" id="WP_089917487.1">
    <property type="nucleotide sequence ID" value="NZ_FOBB01000006.1"/>
</dbReference>
<keyword evidence="2" id="KW-0201">Cytochrome c-type biogenesis</keyword>
<dbReference type="PANTHER" id="PTHR42852">
    <property type="entry name" value="THIOL:DISULFIDE INTERCHANGE PROTEIN DSBE"/>
    <property type="match status" value="1"/>
</dbReference>
<dbReference type="Proteomes" id="UP000198984">
    <property type="component" value="Unassembled WGS sequence"/>
</dbReference>
<dbReference type="PROSITE" id="PS51352">
    <property type="entry name" value="THIOREDOXIN_2"/>
    <property type="match status" value="1"/>
</dbReference>
<gene>
    <name evidence="6" type="ORF">SAMN04488505_106143</name>
</gene>
<dbReference type="EMBL" id="FOBB01000006">
    <property type="protein sequence ID" value="SEM78723.1"/>
    <property type="molecule type" value="Genomic_DNA"/>
</dbReference>
<feature type="domain" description="Thioredoxin" evidence="5">
    <location>
        <begin position="238"/>
        <end position="383"/>
    </location>
</feature>
<dbReference type="AlphaFoldDB" id="A0A1H8B7K1"/>
<reference evidence="6 7" key="1">
    <citation type="submission" date="2016-10" db="EMBL/GenBank/DDBJ databases">
        <authorList>
            <person name="de Groot N.N."/>
        </authorList>
    </citation>
    <scope>NUCLEOTIDE SEQUENCE [LARGE SCALE GENOMIC DNA]</scope>
    <source>
        <strain evidence="6 7">DSM 21039</strain>
    </source>
</reference>
<dbReference type="SUPFAM" id="SSF52833">
    <property type="entry name" value="Thioredoxin-like"/>
    <property type="match status" value="1"/>
</dbReference>
<name>A0A1H8B7K1_9BACT</name>
<dbReference type="CDD" id="cd02966">
    <property type="entry name" value="TlpA_like_family"/>
    <property type="match status" value="1"/>
</dbReference>
<dbReference type="InterPro" id="IPR017937">
    <property type="entry name" value="Thioredoxin_CS"/>
</dbReference>
<dbReference type="InterPro" id="IPR013766">
    <property type="entry name" value="Thioredoxin_domain"/>
</dbReference>
<evidence type="ECO:0000259" key="5">
    <source>
        <dbReference type="PROSITE" id="PS51352"/>
    </source>
</evidence>
<evidence type="ECO:0000313" key="6">
    <source>
        <dbReference type="EMBL" id="SEM78723.1"/>
    </source>
</evidence>
<dbReference type="PANTHER" id="PTHR42852:SF6">
    <property type="entry name" value="THIOL:DISULFIDE INTERCHANGE PROTEIN DSBE"/>
    <property type="match status" value="1"/>
</dbReference>
<evidence type="ECO:0000313" key="7">
    <source>
        <dbReference type="Proteomes" id="UP000198984"/>
    </source>
</evidence>
<dbReference type="GO" id="GO:0017004">
    <property type="term" value="P:cytochrome complex assembly"/>
    <property type="evidence" value="ECO:0007669"/>
    <property type="project" value="UniProtKB-KW"/>
</dbReference>
<keyword evidence="4" id="KW-0676">Redox-active center</keyword>
<dbReference type="Gene3D" id="3.40.30.10">
    <property type="entry name" value="Glutaredoxin"/>
    <property type="match status" value="1"/>
</dbReference>
<dbReference type="GO" id="GO:0016209">
    <property type="term" value="F:antioxidant activity"/>
    <property type="evidence" value="ECO:0007669"/>
    <property type="project" value="InterPro"/>
</dbReference>
<sequence>MQKWILLACAAFPLLTKAQSGNFVLNGKLGHLNAPAKAYLDRREEGKIMLDSAILKDGAFQFKGKVDGPLLCMLMVDHDGAGVTNPQTAPDKRLIYLEKGTITLVAATTLEDGTITGSAINTENERYKKFLSPFDEQMNSINKDFGAATDEQRQDTNFTKGLDARFHKAIAEKKELMQKFIAANPNSFFSIVALKELAVHTNMDLALLEPMYKGLTPELRNSPAGKEFAASMEKERGLAIGAAAPDFTQNDVNDKPVKLSDFRGKYVLLDFWASWCGPCRAENPVVVKAFNQYKDRNFTVLSVSLDQPGKKDLWLAAIKKDGLEGWTHVSDLKYWSNAVAGLYGVRGVPTNFLIDPAGKIVGRNLRGELLEKKLAELLDKDAAHN</sequence>
<evidence type="ECO:0000256" key="3">
    <source>
        <dbReference type="ARBA" id="ARBA00023157"/>
    </source>
</evidence>
<dbReference type="PROSITE" id="PS00194">
    <property type="entry name" value="THIOREDOXIN_1"/>
    <property type="match status" value="1"/>
</dbReference>
<evidence type="ECO:0000256" key="4">
    <source>
        <dbReference type="ARBA" id="ARBA00023284"/>
    </source>
</evidence>
<protein>
    <submittedName>
        <fullName evidence="6">Peroxiredoxin</fullName>
    </submittedName>
</protein>
<dbReference type="InterPro" id="IPR050553">
    <property type="entry name" value="Thioredoxin_ResA/DsbE_sf"/>
</dbReference>
<dbReference type="InterPro" id="IPR025380">
    <property type="entry name" value="DUF4369"/>
</dbReference>
<dbReference type="OrthoDB" id="750178at2"/>
<dbReference type="GO" id="GO:0016491">
    <property type="term" value="F:oxidoreductase activity"/>
    <property type="evidence" value="ECO:0007669"/>
    <property type="project" value="InterPro"/>
</dbReference>
<dbReference type="STRING" id="573321.SAMN04488505_106143"/>
<comment type="subcellular location">
    <subcellularLocation>
        <location evidence="1">Cell envelope</location>
    </subcellularLocation>
</comment>
<dbReference type="Pfam" id="PF00578">
    <property type="entry name" value="AhpC-TSA"/>
    <property type="match status" value="1"/>
</dbReference>
<proteinExistence type="predicted"/>
<keyword evidence="7" id="KW-1185">Reference proteome</keyword>
<keyword evidence="3" id="KW-1015">Disulfide bond</keyword>
<dbReference type="InterPro" id="IPR000866">
    <property type="entry name" value="AhpC/TSA"/>
</dbReference>
<organism evidence="6 7">
    <name type="scientific">Chitinophaga rupis</name>
    <dbReference type="NCBI Taxonomy" id="573321"/>
    <lineage>
        <taxon>Bacteria</taxon>
        <taxon>Pseudomonadati</taxon>
        <taxon>Bacteroidota</taxon>
        <taxon>Chitinophagia</taxon>
        <taxon>Chitinophagales</taxon>
        <taxon>Chitinophagaceae</taxon>
        <taxon>Chitinophaga</taxon>
    </lineage>
</organism>
<evidence type="ECO:0000256" key="2">
    <source>
        <dbReference type="ARBA" id="ARBA00022748"/>
    </source>
</evidence>
<evidence type="ECO:0000256" key="1">
    <source>
        <dbReference type="ARBA" id="ARBA00004196"/>
    </source>
</evidence>
<accession>A0A1H8B7K1</accession>
<dbReference type="InterPro" id="IPR036249">
    <property type="entry name" value="Thioredoxin-like_sf"/>
</dbReference>
<dbReference type="Pfam" id="PF14289">
    <property type="entry name" value="DUF4369"/>
    <property type="match status" value="1"/>
</dbReference>
<dbReference type="GO" id="GO:0030313">
    <property type="term" value="C:cell envelope"/>
    <property type="evidence" value="ECO:0007669"/>
    <property type="project" value="UniProtKB-SubCell"/>
</dbReference>